<dbReference type="EMBL" id="AOHZ01000034">
    <property type="protein sequence ID" value="ELY58688.1"/>
    <property type="molecule type" value="Genomic_DNA"/>
</dbReference>
<dbReference type="SUPFAM" id="SSF53335">
    <property type="entry name" value="S-adenosyl-L-methionine-dependent methyltransferases"/>
    <property type="match status" value="1"/>
</dbReference>
<feature type="region of interest" description="Disordered" evidence="1">
    <location>
        <begin position="1"/>
        <end position="45"/>
    </location>
</feature>
<dbReference type="InterPro" id="IPR041698">
    <property type="entry name" value="Methyltransf_25"/>
</dbReference>
<reference evidence="3 4" key="1">
    <citation type="journal article" date="2014" name="PLoS Genet.">
        <title>Phylogenetically driven sequencing of extremely halophilic archaea reveals strategies for static and dynamic osmo-response.</title>
        <authorList>
            <person name="Becker E.A."/>
            <person name="Seitzer P.M."/>
            <person name="Tritt A."/>
            <person name="Larsen D."/>
            <person name="Krusor M."/>
            <person name="Yao A.I."/>
            <person name="Wu D."/>
            <person name="Madern D."/>
            <person name="Eisen J.A."/>
            <person name="Darling A.E."/>
            <person name="Facciotti M.T."/>
        </authorList>
    </citation>
    <scope>NUCLEOTIDE SEQUENCE [LARGE SCALE GENOMIC DNA]</scope>
    <source>
        <strain evidence="3 4">JCM 12255</strain>
    </source>
</reference>
<evidence type="ECO:0000313" key="3">
    <source>
        <dbReference type="EMBL" id="ELY58688.1"/>
    </source>
</evidence>
<dbReference type="PANTHER" id="PTHR43591:SF24">
    <property type="entry name" value="2-METHOXY-6-POLYPRENYL-1,4-BENZOQUINOL METHYLASE, MITOCHONDRIAL"/>
    <property type="match status" value="1"/>
</dbReference>
<dbReference type="PANTHER" id="PTHR43591">
    <property type="entry name" value="METHYLTRANSFERASE"/>
    <property type="match status" value="1"/>
</dbReference>
<evidence type="ECO:0000256" key="1">
    <source>
        <dbReference type="SAM" id="MobiDB-lite"/>
    </source>
</evidence>
<dbReference type="eggNOG" id="arCOG01792">
    <property type="taxonomic scope" value="Archaea"/>
</dbReference>
<dbReference type="GO" id="GO:0032259">
    <property type="term" value="P:methylation"/>
    <property type="evidence" value="ECO:0007669"/>
    <property type="project" value="UniProtKB-KW"/>
</dbReference>
<dbReference type="CDD" id="cd02440">
    <property type="entry name" value="AdoMet_MTases"/>
    <property type="match status" value="1"/>
</dbReference>
<sequence>MTGGSMIDDDGNGDGDDDADTDRPTDPRARDDPLQPPGPIARVRRPTTAARDWYDFLSGRYDALADPFEAEARATGLEILDVQPGERVLDIGCGTGRALVDLADAVGPTGTAVGIDVADGMCRVSSRALSEAGLESGVVVAGDAATLPFRDDAFDALFSSFVLELFDTPALGPVLEEWRRVLDPDGRLCVVSLSRRGDGPIVRLYETVRKLAPTYADCRPIYLRETLLEGGFQVLEARSASVWRFPVEIVCCRPGATPLSAPRGPA</sequence>
<feature type="compositionally biased region" description="Acidic residues" evidence="1">
    <location>
        <begin position="7"/>
        <end position="20"/>
    </location>
</feature>
<keyword evidence="4" id="KW-1185">Reference proteome</keyword>
<evidence type="ECO:0000259" key="2">
    <source>
        <dbReference type="Pfam" id="PF13649"/>
    </source>
</evidence>
<dbReference type="PATRIC" id="fig|1227499.3.peg.1383"/>
<evidence type="ECO:0000313" key="4">
    <source>
        <dbReference type="Proteomes" id="UP000011602"/>
    </source>
</evidence>
<gene>
    <name evidence="3" type="ORF">C493_06777</name>
</gene>
<organism evidence="3 4">
    <name type="scientific">Natronolimnohabitans innermongolicus JCM 12255</name>
    <dbReference type="NCBI Taxonomy" id="1227499"/>
    <lineage>
        <taxon>Archaea</taxon>
        <taxon>Methanobacteriati</taxon>
        <taxon>Methanobacteriota</taxon>
        <taxon>Stenosarchaea group</taxon>
        <taxon>Halobacteria</taxon>
        <taxon>Halobacteriales</taxon>
        <taxon>Natrialbaceae</taxon>
        <taxon>Natronolimnohabitans</taxon>
    </lineage>
</organism>
<dbReference type="AlphaFoldDB" id="L9XDI7"/>
<name>L9XDI7_9EURY</name>
<dbReference type="Pfam" id="PF13649">
    <property type="entry name" value="Methyltransf_25"/>
    <property type="match status" value="1"/>
</dbReference>
<accession>L9XDI7</accession>
<feature type="compositionally biased region" description="Basic and acidic residues" evidence="1">
    <location>
        <begin position="21"/>
        <end position="33"/>
    </location>
</feature>
<dbReference type="GO" id="GO:0008168">
    <property type="term" value="F:methyltransferase activity"/>
    <property type="evidence" value="ECO:0007669"/>
    <property type="project" value="UniProtKB-KW"/>
</dbReference>
<proteinExistence type="predicted"/>
<comment type="caution">
    <text evidence="3">The sequence shown here is derived from an EMBL/GenBank/DDBJ whole genome shotgun (WGS) entry which is preliminary data.</text>
</comment>
<dbReference type="Gene3D" id="3.40.50.150">
    <property type="entry name" value="Vaccinia Virus protein VP39"/>
    <property type="match status" value="1"/>
</dbReference>
<keyword evidence="3" id="KW-0489">Methyltransferase</keyword>
<protein>
    <submittedName>
        <fullName evidence="3">2-heptaprenyl-1,4-naphthoquinone methyltransferase</fullName>
    </submittedName>
</protein>
<dbReference type="STRING" id="1227499.C493_06777"/>
<dbReference type="Proteomes" id="UP000011602">
    <property type="component" value="Unassembled WGS sequence"/>
</dbReference>
<feature type="domain" description="Methyltransferase" evidence="2">
    <location>
        <begin position="88"/>
        <end position="186"/>
    </location>
</feature>
<dbReference type="InterPro" id="IPR029063">
    <property type="entry name" value="SAM-dependent_MTases_sf"/>
</dbReference>
<keyword evidence="3" id="KW-0808">Transferase</keyword>